<evidence type="ECO:0000313" key="2">
    <source>
        <dbReference type="Proteomes" id="UP000011591"/>
    </source>
</evidence>
<sequence>MSDKNPLNVVDRVDGVQAIIEGCVSCGGTHYHGHAWNIDFLEGGVRAERAAHCDGVYDIMIDETTDIPEDIIPRAKAKRGDGDE</sequence>
<accession>M0B323</accession>
<dbReference type="PATRIC" id="fig|1227491.4.peg.2164"/>
<reference evidence="1 2" key="1">
    <citation type="journal article" date="2014" name="PLoS Genet.">
        <title>Phylogenetically driven sequencing of extremely halophilic archaea reveals strategies for static and dynamic osmo-response.</title>
        <authorList>
            <person name="Becker E.A."/>
            <person name="Seitzer P.M."/>
            <person name="Tritt A."/>
            <person name="Larsen D."/>
            <person name="Krusor M."/>
            <person name="Yao A.I."/>
            <person name="Wu D."/>
            <person name="Madern D."/>
            <person name="Eisen J.A."/>
            <person name="Darling A.E."/>
            <person name="Facciotti M.T."/>
        </authorList>
    </citation>
    <scope>NUCLEOTIDE SEQUENCE [LARGE SCALE GENOMIC DNA]</scope>
    <source>
        <strain evidence="1 2">DSM 13077</strain>
    </source>
</reference>
<proteinExistence type="predicted"/>
<comment type="caution">
    <text evidence="1">The sequence shown here is derived from an EMBL/GenBank/DDBJ whole genome shotgun (WGS) entry which is preliminary data.</text>
</comment>
<organism evidence="1 2">
    <name type="scientific">Natrialba aegyptia DSM 13077</name>
    <dbReference type="NCBI Taxonomy" id="1227491"/>
    <lineage>
        <taxon>Archaea</taxon>
        <taxon>Methanobacteriati</taxon>
        <taxon>Methanobacteriota</taxon>
        <taxon>Stenosarchaea group</taxon>
        <taxon>Halobacteria</taxon>
        <taxon>Halobacteriales</taxon>
        <taxon>Natrialbaceae</taxon>
        <taxon>Natrialba</taxon>
    </lineage>
</organism>
<dbReference type="EMBL" id="AOIP01000026">
    <property type="protein sequence ID" value="ELZ05316.1"/>
    <property type="molecule type" value="Genomic_DNA"/>
</dbReference>
<dbReference type="Proteomes" id="UP000011591">
    <property type="component" value="Unassembled WGS sequence"/>
</dbReference>
<gene>
    <name evidence="1" type="ORF">C480_10550</name>
</gene>
<protein>
    <submittedName>
        <fullName evidence="1">Uncharacterized protein</fullName>
    </submittedName>
</protein>
<keyword evidence="2" id="KW-1185">Reference proteome</keyword>
<evidence type="ECO:0000313" key="1">
    <source>
        <dbReference type="EMBL" id="ELZ05316.1"/>
    </source>
</evidence>
<name>M0B323_9EURY</name>
<dbReference type="AlphaFoldDB" id="M0B323"/>
<dbReference type="RefSeq" id="WP_006665574.1">
    <property type="nucleotide sequence ID" value="NZ_AOIP01000026.1"/>
</dbReference>